<evidence type="ECO:0000313" key="1">
    <source>
        <dbReference type="EMBL" id="GAI61791.1"/>
    </source>
</evidence>
<reference evidence="1" key="1">
    <citation type="journal article" date="2014" name="Front. Microbiol.">
        <title>High frequency of phylogenetically diverse reductive dehalogenase-homologous genes in deep subseafloor sedimentary metagenomes.</title>
        <authorList>
            <person name="Kawai M."/>
            <person name="Futagami T."/>
            <person name="Toyoda A."/>
            <person name="Takaki Y."/>
            <person name="Nishi S."/>
            <person name="Hori S."/>
            <person name="Arai W."/>
            <person name="Tsubouchi T."/>
            <person name="Morono Y."/>
            <person name="Uchiyama I."/>
            <person name="Ito T."/>
            <person name="Fujiyama A."/>
            <person name="Inagaki F."/>
            <person name="Takami H."/>
        </authorList>
    </citation>
    <scope>NUCLEOTIDE SEQUENCE</scope>
    <source>
        <strain evidence="1">Expedition CK06-06</strain>
    </source>
</reference>
<sequence length="41" mass="4567">SAPLSLPTQLWLADQTNFKGTVQSAYLSGWWSALRGEPYIL</sequence>
<comment type="caution">
    <text evidence="1">The sequence shown here is derived from an EMBL/GenBank/DDBJ whole genome shotgun (WGS) entry which is preliminary data.</text>
</comment>
<dbReference type="EMBL" id="BARV01045948">
    <property type="protein sequence ID" value="GAI61791.1"/>
    <property type="molecule type" value="Genomic_DNA"/>
</dbReference>
<name>X1R3Y4_9ZZZZ</name>
<organism evidence="1">
    <name type="scientific">marine sediment metagenome</name>
    <dbReference type="NCBI Taxonomy" id="412755"/>
    <lineage>
        <taxon>unclassified sequences</taxon>
        <taxon>metagenomes</taxon>
        <taxon>ecological metagenomes</taxon>
    </lineage>
</organism>
<dbReference type="AlphaFoldDB" id="X1R3Y4"/>
<feature type="non-terminal residue" evidence="1">
    <location>
        <position position="1"/>
    </location>
</feature>
<proteinExistence type="predicted"/>
<feature type="non-terminal residue" evidence="1">
    <location>
        <position position="41"/>
    </location>
</feature>
<gene>
    <name evidence="1" type="ORF">S06H3_66931</name>
</gene>
<accession>X1R3Y4</accession>
<protein>
    <submittedName>
        <fullName evidence="1">Uncharacterized protein</fullName>
    </submittedName>
</protein>